<keyword evidence="2" id="KW-1185">Reference proteome</keyword>
<gene>
    <name evidence="1" type="ORF">BSPP4475_01425</name>
</gene>
<dbReference type="InterPro" id="IPR010982">
    <property type="entry name" value="Lambda_DNA-bd_dom_sf"/>
</dbReference>
<dbReference type="Proteomes" id="UP001189619">
    <property type="component" value="Chromosome"/>
</dbReference>
<dbReference type="GO" id="GO:0003677">
    <property type="term" value="F:DNA binding"/>
    <property type="evidence" value="ECO:0007669"/>
    <property type="project" value="InterPro"/>
</dbReference>
<accession>A0AA48M490</accession>
<dbReference type="EMBL" id="OY569118">
    <property type="protein sequence ID" value="CAJ1000986.1"/>
    <property type="molecule type" value="Genomic_DNA"/>
</dbReference>
<dbReference type="Pfam" id="PF13560">
    <property type="entry name" value="HTH_31"/>
    <property type="match status" value="1"/>
</dbReference>
<dbReference type="AlphaFoldDB" id="A0AA48M490"/>
<protein>
    <submittedName>
        <fullName evidence="1">XRE family transcriptional regulator</fullName>
    </submittedName>
</protein>
<evidence type="ECO:0000313" key="2">
    <source>
        <dbReference type="Proteomes" id="UP001189619"/>
    </source>
</evidence>
<reference evidence="1" key="1">
    <citation type="submission" date="2023-07" db="EMBL/GenBank/DDBJ databases">
        <authorList>
            <person name="Ivanov I."/>
            <person name="Teneva D."/>
            <person name="Stoikov I."/>
        </authorList>
    </citation>
    <scope>NUCLEOTIDE SEQUENCE</scope>
    <source>
        <strain evidence="1">4475</strain>
    </source>
</reference>
<dbReference type="SUPFAM" id="SSF47413">
    <property type="entry name" value="lambda repressor-like DNA-binding domains"/>
    <property type="match status" value="1"/>
</dbReference>
<organism evidence="1 2">
    <name type="scientific">Brevibacillus aydinogluensis</name>
    <dbReference type="NCBI Taxonomy" id="927786"/>
    <lineage>
        <taxon>Bacteria</taxon>
        <taxon>Bacillati</taxon>
        <taxon>Bacillota</taxon>
        <taxon>Bacilli</taxon>
        <taxon>Bacillales</taxon>
        <taxon>Paenibacillaceae</taxon>
        <taxon>Brevibacillus</taxon>
    </lineage>
</organism>
<dbReference type="KEGG" id="bayd:BSPP4475_01425"/>
<dbReference type="RefSeq" id="WP_304414939.1">
    <property type="nucleotide sequence ID" value="NZ_OY569118.1"/>
</dbReference>
<dbReference type="InterPro" id="IPR001387">
    <property type="entry name" value="Cro/C1-type_HTH"/>
</dbReference>
<dbReference type="CDD" id="cd00093">
    <property type="entry name" value="HTH_XRE"/>
    <property type="match status" value="1"/>
</dbReference>
<name>A0AA48M490_9BACL</name>
<sequence length="211" mass="24454">MGNSNEPISLYSRSRIHDICEYAFRHQRTGEQLTYETLGKKIGRSARWVSDVINGRTTPMREDAEDFVQACGNHYAIRMLKHLYGDAPPPTDPRLMGSLTVSLNNLIKQCRDVIKEAEAVIEWERTRRPWQPITQDDERILMHLGKQIEDLFQAGDDVHILMDERYGIDPVIHQHNWLAEARALEIVVSDPRELMRRERQEALMMGGTSRC</sequence>
<evidence type="ECO:0000313" key="1">
    <source>
        <dbReference type="EMBL" id="CAJ1000986.1"/>
    </source>
</evidence>
<proteinExistence type="predicted"/>